<dbReference type="Proteomes" id="UP000494256">
    <property type="component" value="Unassembled WGS sequence"/>
</dbReference>
<evidence type="ECO:0000313" key="2">
    <source>
        <dbReference type="Proteomes" id="UP000494256"/>
    </source>
</evidence>
<accession>A0A8S1B7B1</accession>
<dbReference type="EMBL" id="CADEBD010000422">
    <property type="protein sequence ID" value="CAB3254464.1"/>
    <property type="molecule type" value="Genomic_DNA"/>
</dbReference>
<evidence type="ECO:0000313" key="1">
    <source>
        <dbReference type="EMBL" id="CAB3254464.1"/>
    </source>
</evidence>
<comment type="caution">
    <text evidence="1">The sequence shown here is derived from an EMBL/GenBank/DDBJ whole genome shotgun (WGS) entry which is preliminary data.</text>
</comment>
<protein>
    <submittedName>
        <fullName evidence="1">Uncharacterized protein</fullName>
    </submittedName>
</protein>
<reference evidence="1 2" key="1">
    <citation type="submission" date="2020-04" db="EMBL/GenBank/DDBJ databases">
        <authorList>
            <person name="Wallbank WR R."/>
            <person name="Pardo Diaz C."/>
            <person name="Kozak K."/>
            <person name="Martin S."/>
            <person name="Jiggins C."/>
            <person name="Moest M."/>
            <person name="Warren A I."/>
            <person name="Byers J.R.P. K."/>
            <person name="Montejo-Kovacevich G."/>
            <person name="Yen C E."/>
        </authorList>
    </citation>
    <scope>NUCLEOTIDE SEQUENCE [LARGE SCALE GENOMIC DNA]</scope>
</reference>
<name>A0A8S1B7B1_ARCPL</name>
<dbReference type="AlphaFoldDB" id="A0A8S1B7B1"/>
<sequence length="93" mass="10407">MPERAREIAFQIQAQRLRTRRAPIRNRASRLTHRRPRPAPLLAELVNSLTPTQLCDAAARALTPTSSALVTSRCNFDNFIIKSIISSGDVIIK</sequence>
<organism evidence="1 2">
    <name type="scientific">Arctia plantaginis</name>
    <name type="common">Wood tiger moth</name>
    <name type="synonym">Phalaena plantaginis</name>
    <dbReference type="NCBI Taxonomy" id="874455"/>
    <lineage>
        <taxon>Eukaryota</taxon>
        <taxon>Metazoa</taxon>
        <taxon>Ecdysozoa</taxon>
        <taxon>Arthropoda</taxon>
        <taxon>Hexapoda</taxon>
        <taxon>Insecta</taxon>
        <taxon>Pterygota</taxon>
        <taxon>Neoptera</taxon>
        <taxon>Endopterygota</taxon>
        <taxon>Lepidoptera</taxon>
        <taxon>Glossata</taxon>
        <taxon>Ditrysia</taxon>
        <taxon>Noctuoidea</taxon>
        <taxon>Erebidae</taxon>
        <taxon>Arctiinae</taxon>
        <taxon>Arctia</taxon>
    </lineage>
</organism>
<gene>
    <name evidence="1" type="ORF">APLA_LOCUS14745</name>
</gene>
<proteinExistence type="predicted"/>